<reference evidence="2 3" key="1">
    <citation type="journal article" date="2018" name="BMC Genomics">
        <title>Genomic evidence for intraspecific hybridization in a clonal and extremely halotolerant yeast.</title>
        <authorList>
            <person name="Gostincar C."/>
            <person name="Stajich J.E."/>
            <person name="Zupancic J."/>
            <person name="Zalar P."/>
            <person name="Gunde-Cimerman N."/>
        </authorList>
    </citation>
    <scope>NUCLEOTIDE SEQUENCE [LARGE SCALE GENOMIC DNA]</scope>
    <source>
        <strain evidence="2 3">EXF-6656</strain>
    </source>
</reference>
<protein>
    <recommendedName>
        <fullName evidence="4">DNA polymerase delta subunit 4</fullName>
    </recommendedName>
</protein>
<dbReference type="GO" id="GO:0000731">
    <property type="term" value="P:DNA synthesis involved in DNA repair"/>
    <property type="evidence" value="ECO:0007669"/>
    <property type="project" value="InterPro"/>
</dbReference>
<feature type="compositionally biased region" description="Basic and acidic residues" evidence="1">
    <location>
        <begin position="57"/>
        <end position="81"/>
    </location>
</feature>
<dbReference type="GO" id="GO:0006261">
    <property type="term" value="P:DNA-templated DNA replication"/>
    <property type="evidence" value="ECO:0007669"/>
    <property type="project" value="TreeGrafter"/>
</dbReference>
<dbReference type="AlphaFoldDB" id="A0A3M6X3I0"/>
<dbReference type="EMBL" id="QWIJ01000247">
    <property type="protein sequence ID" value="RMX85008.1"/>
    <property type="molecule type" value="Genomic_DNA"/>
</dbReference>
<dbReference type="GO" id="GO:0003887">
    <property type="term" value="F:DNA-directed DNA polymerase activity"/>
    <property type="evidence" value="ECO:0007669"/>
    <property type="project" value="TreeGrafter"/>
</dbReference>
<dbReference type="PANTHER" id="PTHR14303">
    <property type="entry name" value="DNA POLYMERASE DELTA SUBUNIT 4"/>
    <property type="match status" value="1"/>
</dbReference>
<comment type="caution">
    <text evidence="2">The sequence shown here is derived from an EMBL/GenBank/DDBJ whole genome shotgun (WGS) entry which is preliminary data.</text>
</comment>
<feature type="region of interest" description="Disordered" evidence="1">
    <location>
        <begin position="1"/>
        <end position="95"/>
    </location>
</feature>
<dbReference type="OrthoDB" id="337486at2759"/>
<dbReference type="InterPro" id="IPR007218">
    <property type="entry name" value="DNA_pol_delta_4"/>
</dbReference>
<evidence type="ECO:0000313" key="2">
    <source>
        <dbReference type="EMBL" id="RMX85008.1"/>
    </source>
</evidence>
<dbReference type="Proteomes" id="UP000281245">
    <property type="component" value="Unassembled WGS sequence"/>
</dbReference>
<gene>
    <name evidence="2" type="ORF">D0869_04148</name>
</gene>
<evidence type="ECO:0000256" key="1">
    <source>
        <dbReference type="SAM" id="MobiDB-lite"/>
    </source>
</evidence>
<accession>A0A3M6X3I0</accession>
<dbReference type="GO" id="GO:0043625">
    <property type="term" value="C:delta DNA polymerase complex"/>
    <property type="evidence" value="ECO:0007669"/>
    <property type="project" value="TreeGrafter"/>
</dbReference>
<sequence>MPVLASIPAHLSTIAMAPKRKSAAPRTSSRQSSSQQSTLSFHGKNNRVTKPSTPQEIKPEKKDPALLESVVRADEKAHPSPDQDESTQDAIEHEAQPTQAEALDDPLKQSGEPTKTEDVLGGRALQSDSGAVGGKGSGWVSDEEQQARKVSETQIKRYWRAKEQERLAPRLHQEDMTVYERILREWDMSGQYGPCIGIARLKRWKRANILGLKPPIEVLAVLLKDMDSGAPKSQRAYVDELMSSRFVET</sequence>
<dbReference type="PANTHER" id="PTHR14303:SF0">
    <property type="entry name" value="DNA POLYMERASE DELTA SUBUNIT 4"/>
    <property type="match status" value="1"/>
</dbReference>
<organism evidence="2 3">
    <name type="scientific">Hortaea werneckii</name>
    <name type="common">Black yeast</name>
    <name type="synonym">Cladosporium werneckii</name>
    <dbReference type="NCBI Taxonomy" id="91943"/>
    <lineage>
        <taxon>Eukaryota</taxon>
        <taxon>Fungi</taxon>
        <taxon>Dikarya</taxon>
        <taxon>Ascomycota</taxon>
        <taxon>Pezizomycotina</taxon>
        <taxon>Dothideomycetes</taxon>
        <taxon>Dothideomycetidae</taxon>
        <taxon>Mycosphaerellales</taxon>
        <taxon>Teratosphaeriaceae</taxon>
        <taxon>Hortaea</taxon>
    </lineage>
</organism>
<proteinExistence type="predicted"/>
<feature type="region of interest" description="Disordered" evidence="1">
    <location>
        <begin position="125"/>
        <end position="147"/>
    </location>
</feature>
<dbReference type="Pfam" id="PF04081">
    <property type="entry name" value="DNA_pol_delta_4"/>
    <property type="match status" value="1"/>
</dbReference>
<feature type="compositionally biased region" description="Low complexity" evidence="1">
    <location>
        <begin position="26"/>
        <end position="38"/>
    </location>
</feature>
<name>A0A3M6X3I0_HORWE</name>
<evidence type="ECO:0008006" key="4">
    <source>
        <dbReference type="Google" id="ProtNLM"/>
    </source>
</evidence>
<feature type="compositionally biased region" description="Polar residues" evidence="1">
    <location>
        <begin position="46"/>
        <end position="55"/>
    </location>
</feature>
<evidence type="ECO:0000313" key="3">
    <source>
        <dbReference type="Proteomes" id="UP000281245"/>
    </source>
</evidence>